<evidence type="ECO:0000256" key="8">
    <source>
        <dbReference type="SAM" id="Phobius"/>
    </source>
</evidence>
<evidence type="ECO:0000313" key="12">
    <source>
        <dbReference type="Proteomes" id="UP000278143"/>
    </source>
</evidence>
<feature type="compositionally biased region" description="Basic and acidic residues" evidence="7">
    <location>
        <begin position="142"/>
        <end position="151"/>
    </location>
</feature>
<evidence type="ECO:0000256" key="5">
    <source>
        <dbReference type="ARBA" id="ARBA00023136"/>
    </source>
</evidence>
<keyword evidence="6" id="KW-0539">Nucleus</keyword>
<dbReference type="CDD" id="cd12935">
    <property type="entry name" value="LEM_like"/>
    <property type="match status" value="1"/>
</dbReference>
<feature type="transmembrane region" description="Helical" evidence="8">
    <location>
        <begin position="646"/>
        <end position="666"/>
    </location>
</feature>
<proteinExistence type="predicted"/>
<dbReference type="InterPro" id="IPR044780">
    <property type="entry name" value="Heh2/Src1"/>
</dbReference>
<dbReference type="EMBL" id="KZ989354">
    <property type="protein sequence ID" value="RKP26702.1"/>
    <property type="molecule type" value="Genomic_DNA"/>
</dbReference>
<dbReference type="InterPro" id="IPR025856">
    <property type="entry name" value="HeH/LEM_domain"/>
</dbReference>
<dbReference type="InterPro" id="IPR018996">
    <property type="entry name" value="Man1/Src1-like_C"/>
</dbReference>
<dbReference type="PANTHER" id="PTHR47808">
    <property type="entry name" value="INNER NUCLEAR MEMBRANE PROTEIN HEH2-RELATED"/>
    <property type="match status" value="1"/>
</dbReference>
<feature type="region of interest" description="Disordered" evidence="7">
    <location>
        <begin position="313"/>
        <end position="430"/>
    </location>
</feature>
<dbReference type="Pfam" id="PF12949">
    <property type="entry name" value="HeH"/>
    <property type="match status" value="1"/>
</dbReference>
<dbReference type="GO" id="GO:0071763">
    <property type="term" value="P:nuclear membrane organization"/>
    <property type="evidence" value="ECO:0007669"/>
    <property type="project" value="TreeGrafter"/>
</dbReference>
<feature type="domain" description="Man1/Src1-like C-terminal" evidence="9">
    <location>
        <begin position="449"/>
        <end position="765"/>
    </location>
</feature>
<evidence type="ECO:0000256" key="6">
    <source>
        <dbReference type="ARBA" id="ARBA00023242"/>
    </source>
</evidence>
<dbReference type="GO" id="GO:0005637">
    <property type="term" value="C:nuclear inner membrane"/>
    <property type="evidence" value="ECO:0007669"/>
    <property type="project" value="UniProtKB-SubCell"/>
</dbReference>
<dbReference type="AlphaFoldDB" id="A0A4P9Z3U2"/>
<dbReference type="OrthoDB" id="2503928at2759"/>
<evidence type="ECO:0000313" key="11">
    <source>
        <dbReference type="EMBL" id="RKP26702.1"/>
    </source>
</evidence>
<name>A0A4P9Z3U2_9FUNG</name>
<sequence>MEDTSYLEPDFDPRKLKVAELRRVLLAHDVAAPSTAKKQQLVDLFLSGIKPRAGELLAQRANVKPSSVGITRVGSGHAVSRSQSVPTEASDNAAAEAEAAVLPMVTPSRRKGRGKAAAKVIASDADDEASAIKSPRAKGGRARRETIKRESLMSSDDEEQVFTTPATRPRARANRSLPDPPVETPVPVKTEAHATADSKDDGSSTDTATKARSTKRRIGQPRKSAAALVASVVEPLADPSSPERDLELVHEAARIKNRAIADATARAISARKAQPSTGELPVGGGLDRGSVRVDDAYTMVQVTLSQLLANEEDVRDNSAHRRRGARETHSGAGYFSDDNPFQSGNEASPDDHGARRRAETAKQVAKKMYPKVKQEEPREQMKPQEDAENSPFYEPFTAPSTSRHANPMARQTRRAPPARVTKPSRSLSALPPTSVAPLSWCGLVFIIVSFLLAANLVWYRHQKMQLGYCDTGVVPPESKHNGLLGVLQEPTCTLCPLHATCSQGRLEGCTPGYLLREHPLHRYWPFSAACVPDTEREIRIHSLVYHALQIVAEHTGLVECGALQDARHLPLARLGDRVQTTVGQSMSKEQFDDAWSAAAHELVSHADELALEVTKEDNGQDMQLVASTAPVYPLGCRIQRGITQLVLTYMMEIAGMLLAITGYWYIRTWFQNKSHDSALATAMVEQVLDSLCQQDYLHRTDPAQHPHAAVSIAHLRDLLLRDIHDLARRQRIWARVQRIVERNSNVRTSVQELRGEQTRTWTWVGTVIPPATTKSNGKLVHAS</sequence>
<dbReference type="GO" id="GO:0005783">
    <property type="term" value="C:endoplasmic reticulum"/>
    <property type="evidence" value="ECO:0007669"/>
    <property type="project" value="TreeGrafter"/>
</dbReference>
<dbReference type="PANTHER" id="PTHR47808:SF2">
    <property type="entry name" value="LEM DOMAIN-CONTAINING PROTEIN 2"/>
    <property type="match status" value="1"/>
</dbReference>
<organism evidence="11 12">
    <name type="scientific">Syncephalis pseudoplumigaleata</name>
    <dbReference type="NCBI Taxonomy" id="1712513"/>
    <lineage>
        <taxon>Eukaryota</taxon>
        <taxon>Fungi</taxon>
        <taxon>Fungi incertae sedis</taxon>
        <taxon>Zoopagomycota</taxon>
        <taxon>Zoopagomycotina</taxon>
        <taxon>Zoopagomycetes</taxon>
        <taxon>Zoopagales</taxon>
        <taxon>Piptocephalidaceae</taxon>
        <taxon>Syncephalis</taxon>
    </lineage>
</organism>
<comment type="subcellular location">
    <subcellularLocation>
        <location evidence="1">Nucleus inner membrane</location>
    </subcellularLocation>
</comment>
<feature type="compositionally biased region" description="Basic and acidic residues" evidence="7">
    <location>
        <begin position="349"/>
        <end position="360"/>
    </location>
</feature>
<dbReference type="Gene3D" id="1.10.10.1180">
    <property type="entry name" value="MAN1, winged-helix domain"/>
    <property type="match status" value="1"/>
</dbReference>
<feature type="region of interest" description="Disordered" evidence="7">
    <location>
        <begin position="107"/>
        <end position="224"/>
    </location>
</feature>
<keyword evidence="2" id="KW-0597">Phosphoprotein</keyword>
<gene>
    <name evidence="11" type="ORF">SYNPS1DRAFT_27617</name>
</gene>
<protein>
    <submittedName>
        <fullName evidence="11">Man1-Src1p-C-terminal domain-containing protein</fullName>
    </submittedName>
</protein>
<feature type="domain" description="HeH/LEM" evidence="10">
    <location>
        <begin position="13"/>
        <end position="45"/>
    </location>
</feature>
<evidence type="ECO:0000256" key="1">
    <source>
        <dbReference type="ARBA" id="ARBA00004540"/>
    </source>
</evidence>
<dbReference type="Proteomes" id="UP000278143">
    <property type="component" value="Unassembled WGS sequence"/>
</dbReference>
<keyword evidence="4 8" id="KW-1133">Transmembrane helix</keyword>
<feature type="compositionally biased region" description="Basic and acidic residues" evidence="7">
    <location>
        <begin position="372"/>
        <end position="385"/>
    </location>
</feature>
<feature type="transmembrane region" description="Helical" evidence="8">
    <location>
        <begin position="437"/>
        <end position="458"/>
    </location>
</feature>
<evidence type="ECO:0000256" key="7">
    <source>
        <dbReference type="SAM" id="MobiDB-lite"/>
    </source>
</evidence>
<dbReference type="GO" id="GO:0003682">
    <property type="term" value="F:chromatin binding"/>
    <property type="evidence" value="ECO:0007669"/>
    <property type="project" value="InterPro"/>
</dbReference>
<evidence type="ECO:0000256" key="4">
    <source>
        <dbReference type="ARBA" id="ARBA00022989"/>
    </source>
</evidence>
<evidence type="ECO:0000256" key="3">
    <source>
        <dbReference type="ARBA" id="ARBA00022692"/>
    </source>
</evidence>
<feature type="compositionally biased region" description="Basic and acidic residues" evidence="7">
    <location>
        <begin position="190"/>
        <end position="202"/>
    </location>
</feature>
<evidence type="ECO:0000259" key="10">
    <source>
        <dbReference type="Pfam" id="PF12949"/>
    </source>
</evidence>
<evidence type="ECO:0000256" key="2">
    <source>
        <dbReference type="ARBA" id="ARBA00022553"/>
    </source>
</evidence>
<keyword evidence="12" id="KW-1185">Reference proteome</keyword>
<dbReference type="Pfam" id="PF09402">
    <property type="entry name" value="MSC"/>
    <property type="match status" value="1"/>
</dbReference>
<dbReference type="InterPro" id="IPR041885">
    <property type="entry name" value="MAN1_winged_helix_dom"/>
</dbReference>
<evidence type="ECO:0000259" key="9">
    <source>
        <dbReference type="Pfam" id="PF09402"/>
    </source>
</evidence>
<keyword evidence="5 8" id="KW-0472">Membrane</keyword>
<accession>A0A4P9Z3U2</accession>
<dbReference type="GO" id="GO:0034399">
    <property type="term" value="C:nuclear periphery"/>
    <property type="evidence" value="ECO:0007669"/>
    <property type="project" value="TreeGrafter"/>
</dbReference>
<keyword evidence="3 8" id="KW-0812">Transmembrane</keyword>
<feature type="compositionally biased region" description="Basic and acidic residues" evidence="7">
    <location>
        <begin position="315"/>
        <end position="329"/>
    </location>
</feature>
<reference evidence="12" key="1">
    <citation type="journal article" date="2018" name="Nat. Microbiol.">
        <title>Leveraging single-cell genomics to expand the fungal tree of life.</title>
        <authorList>
            <person name="Ahrendt S.R."/>
            <person name="Quandt C.A."/>
            <person name="Ciobanu D."/>
            <person name="Clum A."/>
            <person name="Salamov A."/>
            <person name="Andreopoulos B."/>
            <person name="Cheng J.F."/>
            <person name="Woyke T."/>
            <person name="Pelin A."/>
            <person name="Henrissat B."/>
            <person name="Reynolds N.K."/>
            <person name="Benny G.L."/>
            <person name="Smith M.E."/>
            <person name="James T.Y."/>
            <person name="Grigoriev I.V."/>
        </authorList>
    </citation>
    <scope>NUCLEOTIDE SEQUENCE [LARGE SCALE GENOMIC DNA]</scope>
    <source>
        <strain evidence="12">Benny S71-1</strain>
    </source>
</reference>